<organism evidence="2">
    <name type="scientific">candidate division WOR-3 bacterium</name>
    <dbReference type="NCBI Taxonomy" id="2052148"/>
    <lineage>
        <taxon>Bacteria</taxon>
        <taxon>Bacteria division WOR-3</taxon>
    </lineage>
</organism>
<evidence type="ECO:0000259" key="1">
    <source>
        <dbReference type="PROSITE" id="PS51742"/>
    </source>
</evidence>
<sequence length="147" mass="17047">MVCKKEMIMYIKKFNTYYVLRLKKSEEIIQSLTDFVKKMKLKGAFLYGLGVGERLTLGYFDAHKKSYIKKQFKGEYEFTSFLGNISYFEKQPVIHIHVTITDKKFNAYGGHLFSGYVPATLEIVVFPLGKVLERKRDIQTGLNLLAI</sequence>
<proteinExistence type="predicted"/>
<dbReference type="PANTHER" id="PTHR34988:SF1">
    <property type="entry name" value="DNA-BINDING PROTEIN"/>
    <property type="match status" value="1"/>
</dbReference>
<evidence type="ECO:0000313" key="2">
    <source>
        <dbReference type="EMBL" id="HDY59338.1"/>
    </source>
</evidence>
<dbReference type="Gene3D" id="3.30.1330.80">
    <property type="entry name" value="Hypothetical protein, similar to alpha- acetolactate decarboxylase, domain 2"/>
    <property type="match status" value="1"/>
</dbReference>
<dbReference type="InterPro" id="IPR005175">
    <property type="entry name" value="PPC_dom"/>
</dbReference>
<dbReference type="PROSITE" id="PS51742">
    <property type="entry name" value="PPC"/>
    <property type="match status" value="1"/>
</dbReference>
<protein>
    <submittedName>
        <fullName evidence="2">DNA-binding protein</fullName>
    </submittedName>
</protein>
<dbReference type="PIRSF" id="PIRSF016702">
    <property type="entry name" value="DNA_bp_PD1"/>
    <property type="match status" value="1"/>
</dbReference>
<keyword evidence="2" id="KW-0238">DNA-binding</keyword>
<dbReference type="EMBL" id="DSKY01000020">
    <property type="protein sequence ID" value="HDY59338.1"/>
    <property type="molecule type" value="Genomic_DNA"/>
</dbReference>
<gene>
    <name evidence="2" type="ORF">ENP86_07295</name>
</gene>
<reference evidence="2" key="1">
    <citation type="journal article" date="2020" name="mSystems">
        <title>Genome- and Community-Level Interaction Insights into Carbon Utilization and Element Cycling Functions of Hydrothermarchaeota in Hydrothermal Sediment.</title>
        <authorList>
            <person name="Zhou Z."/>
            <person name="Liu Y."/>
            <person name="Xu W."/>
            <person name="Pan J."/>
            <person name="Luo Z.H."/>
            <person name="Li M."/>
        </authorList>
    </citation>
    <scope>NUCLEOTIDE SEQUENCE [LARGE SCALE GENOMIC DNA]</scope>
    <source>
        <strain evidence="2">SpSt-258</strain>
    </source>
</reference>
<dbReference type="CDD" id="cd11378">
    <property type="entry name" value="DUF296"/>
    <property type="match status" value="1"/>
</dbReference>
<dbReference type="SUPFAM" id="SSF117856">
    <property type="entry name" value="AF0104/ALDC/Ptd012-like"/>
    <property type="match status" value="1"/>
</dbReference>
<accession>A0A7V0Z659</accession>
<dbReference type="AlphaFoldDB" id="A0A7V0Z659"/>
<dbReference type="Pfam" id="PF03479">
    <property type="entry name" value="PCC"/>
    <property type="match status" value="1"/>
</dbReference>
<dbReference type="GO" id="GO:0003677">
    <property type="term" value="F:DNA binding"/>
    <property type="evidence" value="ECO:0007669"/>
    <property type="project" value="UniProtKB-KW"/>
</dbReference>
<dbReference type="PANTHER" id="PTHR34988">
    <property type="entry name" value="PROTEIN, PUTATIVE-RELATED"/>
    <property type="match status" value="1"/>
</dbReference>
<dbReference type="InterPro" id="IPR025707">
    <property type="entry name" value="DNA_bp_PD1"/>
</dbReference>
<name>A0A7V0Z659_UNCW3</name>
<feature type="domain" description="PPC" evidence="1">
    <location>
        <begin position="12"/>
        <end position="147"/>
    </location>
</feature>
<comment type="caution">
    <text evidence="2">The sequence shown here is derived from an EMBL/GenBank/DDBJ whole genome shotgun (WGS) entry which is preliminary data.</text>
</comment>